<protein>
    <submittedName>
        <fullName evidence="2">Uncharacterized protein</fullName>
    </submittedName>
</protein>
<name>A0A6G1F906_9ORYZ</name>
<feature type="region of interest" description="Disordered" evidence="1">
    <location>
        <begin position="1"/>
        <end position="52"/>
    </location>
</feature>
<gene>
    <name evidence="2" type="ORF">E2562_018001</name>
</gene>
<feature type="region of interest" description="Disordered" evidence="1">
    <location>
        <begin position="67"/>
        <end position="110"/>
    </location>
</feature>
<proteinExistence type="predicted"/>
<sequence>MVSEGAASPASATPPSPSRPRRLTVFSPCLRRSDSPPPPPLLTDSPPSTIDSNVDKVVFKNIRLEHAAGLPQSRFTERQHASSTNATQPPLHPHRASASTDSHLTAAPLDRWTADRPTRFALHAQHPCACPRLHELS</sequence>
<evidence type="ECO:0000313" key="2">
    <source>
        <dbReference type="EMBL" id="KAF0933380.1"/>
    </source>
</evidence>
<evidence type="ECO:0000313" key="3">
    <source>
        <dbReference type="Proteomes" id="UP000479710"/>
    </source>
</evidence>
<dbReference type="Proteomes" id="UP000479710">
    <property type="component" value="Unassembled WGS sequence"/>
</dbReference>
<feature type="compositionally biased region" description="Low complexity" evidence="1">
    <location>
        <begin position="1"/>
        <end position="11"/>
    </location>
</feature>
<dbReference type="EMBL" id="SPHZ02000001">
    <property type="protein sequence ID" value="KAF0933380.1"/>
    <property type="molecule type" value="Genomic_DNA"/>
</dbReference>
<reference evidence="2 3" key="1">
    <citation type="submission" date="2019-11" db="EMBL/GenBank/DDBJ databases">
        <title>Whole genome sequence of Oryza granulata.</title>
        <authorList>
            <person name="Li W."/>
        </authorList>
    </citation>
    <scope>NUCLEOTIDE SEQUENCE [LARGE SCALE GENOMIC DNA]</scope>
    <source>
        <strain evidence="3">cv. Menghai</strain>
        <tissue evidence="2">Leaf</tissue>
    </source>
</reference>
<keyword evidence="3" id="KW-1185">Reference proteome</keyword>
<evidence type="ECO:0000256" key="1">
    <source>
        <dbReference type="SAM" id="MobiDB-lite"/>
    </source>
</evidence>
<organism evidence="2 3">
    <name type="scientific">Oryza meyeriana var. granulata</name>
    <dbReference type="NCBI Taxonomy" id="110450"/>
    <lineage>
        <taxon>Eukaryota</taxon>
        <taxon>Viridiplantae</taxon>
        <taxon>Streptophyta</taxon>
        <taxon>Embryophyta</taxon>
        <taxon>Tracheophyta</taxon>
        <taxon>Spermatophyta</taxon>
        <taxon>Magnoliopsida</taxon>
        <taxon>Liliopsida</taxon>
        <taxon>Poales</taxon>
        <taxon>Poaceae</taxon>
        <taxon>BOP clade</taxon>
        <taxon>Oryzoideae</taxon>
        <taxon>Oryzeae</taxon>
        <taxon>Oryzinae</taxon>
        <taxon>Oryza</taxon>
        <taxon>Oryza meyeriana</taxon>
    </lineage>
</organism>
<accession>A0A6G1F906</accession>
<comment type="caution">
    <text evidence="2">The sequence shown here is derived from an EMBL/GenBank/DDBJ whole genome shotgun (WGS) entry which is preliminary data.</text>
</comment>
<dbReference type="AlphaFoldDB" id="A0A6G1F906"/>